<dbReference type="EMBL" id="DYXN01000090">
    <property type="protein sequence ID" value="HJE87138.1"/>
    <property type="molecule type" value="Genomic_DNA"/>
</dbReference>
<feature type="domain" description="Cyclic nucleotide-binding" evidence="1">
    <location>
        <begin position="13"/>
        <end position="133"/>
    </location>
</feature>
<dbReference type="InterPro" id="IPR000595">
    <property type="entry name" value="cNMP-bd_dom"/>
</dbReference>
<dbReference type="GO" id="GO:0005829">
    <property type="term" value="C:cytosol"/>
    <property type="evidence" value="ECO:0007669"/>
    <property type="project" value="TreeGrafter"/>
</dbReference>
<name>A0A921EZP9_9LACO</name>
<sequence length="219" mass="24956">MEDLSLLMDQQPVLQQVLRTCPLHIVRAFQIERYAVGTFQFLQGSQYDNTYIVAEGKVKIYLTSAGGKAVVLDIYEPGAFVGEQEALLDKPYSASVVNLTPVTVLKISNVLFKTWLTEDHHFSQELVYNLANQIYTLTNRTERYSLHSALDQTISYLIWATRRKQVVTRANLINEIDTSSRNLNRILKQLRDLDVIAIDKSAIRVTDLPQLLTILRNEG</sequence>
<dbReference type="InterPro" id="IPR018490">
    <property type="entry name" value="cNMP-bd_dom_sf"/>
</dbReference>
<evidence type="ECO:0000313" key="3">
    <source>
        <dbReference type="Proteomes" id="UP000721920"/>
    </source>
</evidence>
<dbReference type="AlphaFoldDB" id="A0A921EZP9"/>
<dbReference type="Proteomes" id="UP000721920">
    <property type="component" value="Unassembled WGS sequence"/>
</dbReference>
<dbReference type="CDD" id="cd00038">
    <property type="entry name" value="CAP_ED"/>
    <property type="match status" value="1"/>
</dbReference>
<protein>
    <submittedName>
        <fullName evidence="2">Crp/Fnr family transcriptional regulator</fullName>
    </submittedName>
</protein>
<dbReference type="PANTHER" id="PTHR24567:SF26">
    <property type="entry name" value="REGULATORY PROTEIN YEIL"/>
    <property type="match status" value="1"/>
</dbReference>
<dbReference type="InterPro" id="IPR050397">
    <property type="entry name" value="Env_Response_Regulators"/>
</dbReference>
<accession>A0A921EZP9</accession>
<dbReference type="PANTHER" id="PTHR24567">
    <property type="entry name" value="CRP FAMILY TRANSCRIPTIONAL REGULATORY PROTEIN"/>
    <property type="match status" value="1"/>
</dbReference>
<organism evidence="2 3">
    <name type="scientific">Levilactobacillus hammesii</name>
    <dbReference type="NCBI Taxonomy" id="267633"/>
    <lineage>
        <taxon>Bacteria</taxon>
        <taxon>Bacillati</taxon>
        <taxon>Bacillota</taxon>
        <taxon>Bacilli</taxon>
        <taxon>Lactobacillales</taxon>
        <taxon>Lactobacillaceae</taxon>
        <taxon>Levilactobacillus</taxon>
    </lineage>
</organism>
<dbReference type="PROSITE" id="PS50042">
    <property type="entry name" value="CNMP_BINDING_3"/>
    <property type="match status" value="1"/>
</dbReference>
<comment type="caution">
    <text evidence="2">The sequence shown here is derived from an EMBL/GenBank/DDBJ whole genome shotgun (WGS) entry which is preliminary data.</text>
</comment>
<dbReference type="GO" id="GO:0003700">
    <property type="term" value="F:DNA-binding transcription factor activity"/>
    <property type="evidence" value="ECO:0007669"/>
    <property type="project" value="TreeGrafter"/>
</dbReference>
<proteinExistence type="predicted"/>
<reference evidence="2" key="1">
    <citation type="journal article" date="2021" name="PeerJ">
        <title>Extensive microbial diversity within the chicken gut microbiome revealed by metagenomics and culture.</title>
        <authorList>
            <person name="Gilroy R."/>
            <person name="Ravi A."/>
            <person name="Getino M."/>
            <person name="Pursley I."/>
            <person name="Horton D.L."/>
            <person name="Alikhan N.F."/>
            <person name="Baker D."/>
            <person name="Gharbi K."/>
            <person name="Hall N."/>
            <person name="Watson M."/>
            <person name="Adriaenssens E.M."/>
            <person name="Foster-Nyarko E."/>
            <person name="Jarju S."/>
            <person name="Secka A."/>
            <person name="Antonio M."/>
            <person name="Oren A."/>
            <person name="Chaudhuri R.R."/>
            <person name="La Ragione R."/>
            <person name="Hildebrand F."/>
            <person name="Pallen M.J."/>
        </authorList>
    </citation>
    <scope>NUCLEOTIDE SEQUENCE</scope>
    <source>
        <strain evidence="2">CHK173-2145</strain>
    </source>
</reference>
<dbReference type="InterPro" id="IPR014710">
    <property type="entry name" value="RmlC-like_jellyroll"/>
</dbReference>
<dbReference type="Gene3D" id="2.60.120.10">
    <property type="entry name" value="Jelly Rolls"/>
    <property type="match status" value="1"/>
</dbReference>
<dbReference type="SUPFAM" id="SSF51206">
    <property type="entry name" value="cAMP-binding domain-like"/>
    <property type="match status" value="1"/>
</dbReference>
<evidence type="ECO:0000259" key="1">
    <source>
        <dbReference type="PROSITE" id="PS50042"/>
    </source>
</evidence>
<dbReference type="SMART" id="SM00100">
    <property type="entry name" value="cNMP"/>
    <property type="match status" value="1"/>
</dbReference>
<evidence type="ECO:0000313" key="2">
    <source>
        <dbReference type="EMBL" id="HJE87138.1"/>
    </source>
</evidence>
<dbReference type="Pfam" id="PF00027">
    <property type="entry name" value="cNMP_binding"/>
    <property type="match status" value="1"/>
</dbReference>
<reference evidence="2" key="2">
    <citation type="submission" date="2021-09" db="EMBL/GenBank/DDBJ databases">
        <authorList>
            <person name="Gilroy R."/>
        </authorList>
    </citation>
    <scope>NUCLEOTIDE SEQUENCE</scope>
    <source>
        <strain evidence="2">CHK173-2145</strain>
    </source>
</reference>
<gene>
    <name evidence="2" type="ORF">K8U88_06080</name>
</gene>